<dbReference type="GO" id="GO:0046657">
    <property type="term" value="P:folic acid catabolic process"/>
    <property type="evidence" value="ECO:0007669"/>
    <property type="project" value="TreeGrafter"/>
</dbReference>
<evidence type="ECO:0000313" key="3">
    <source>
        <dbReference type="EMBL" id="QSQ08814.1"/>
    </source>
</evidence>
<dbReference type="GO" id="GO:0071713">
    <property type="term" value="F:para-aminobenzoyl-glutamate hydrolase activity"/>
    <property type="evidence" value="ECO:0007669"/>
    <property type="project" value="TreeGrafter"/>
</dbReference>
<name>A0A8A0RM04_9FIRM</name>
<dbReference type="SUPFAM" id="SSF55031">
    <property type="entry name" value="Bacterial exopeptidase dimerisation domain"/>
    <property type="match status" value="1"/>
</dbReference>
<dbReference type="Pfam" id="PF07687">
    <property type="entry name" value="M20_dimer"/>
    <property type="match status" value="1"/>
</dbReference>
<evidence type="ECO:0000256" key="1">
    <source>
        <dbReference type="PIRNR" id="PIRNR037226"/>
    </source>
</evidence>
<evidence type="ECO:0000259" key="2">
    <source>
        <dbReference type="Pfam" id="PF07687"/>
    </source>
</evidence>
<organism evidence="3 4">
    <name type="scientific">Koleobacter methoxysyntrophicus</name>
    <dbReference type="NCBI Taxonomy" id="2751313"/>
    <lineage>
        <taxon>Bacteria</taxon>
        <taxon>Bacillati</taxon>
        <taxon>Bacillota</taxon>
        <taxon>Clostridia</taxon>
        <taxon>Koleobacterales</taxon>
        <taxon>Koleobacteraceae</taxon>
        <taxon>Koleobacter</taxon>
    </lineage>
</organism>
<dbReference type="SUPFAM" id="SSF53187">
    <property type="entry name" value="Zn-dependent exopeptidases"/>
    <property type="match status" value="1"/>
</dbReference>
<dbReference type="PIRSF" id="PIRSF037226">
    <property type="entry name" value="Amidohydrolase_ACY1L2_prd"/>
    <property type="match status" value="1"/>
</dbReference>
<dbReference type="GO" id="GO:0005737">
    <property type="term" value="C:cytoplasm"/>
    <property type="evidence" value="ECO:0007669"/>
    <property type="project" value="TreeGrafter"/>
</dbReference>
<dbReference type="PANTHER" id="PTHR30575">
    <property type="entry name" value="PEPTIDASE M20"/>
    <property type="match status" value="1"/>
</dbReference>
<dbReference type="InterPro" id="IPR011650">
    <property type="entry name" value="Peptidase_M20_dimer"/>
</dbReference>
<dbReference type="EMBL" id="CP059066">
    <property type="protein sequence ID" value="QSQ08814.1"/>
    <property type="molecule type" value="Genomic_DNA"/>
</dbReference>
<keyword evidence="4" id="KW-1185">Reference proteome</keyword>
<reference evidence="3" key="1">
    <citation type="submission" date="2020-07" db="EMBL/GenBank/DDBJ databases">
        <title>Koleobacter methoxysyntrophicus gen. nov., sp. nov., a novel anaerobic bacterium isolated from deep subsurface oil field and proposal of Koleobacterales ord. nov. in the phylum Firmicutes.</title>
        <authorList>
            <person name="Sakamoto S."/>
            <person name="Tamaki H."/>
        </authorList>
    </citation>
    <scope>NUCLEOTIDE SEQUENCE</scope>
    <source>
        <strain evidence="3">NRmbB1</strain>
    </source>
</reference>
<dbReference type="CDD" id="cd05672">
    <property type="entry name" value="M20_ACY1L2-like"/>
    <property type="match status" value="1"/>
</dbReference>
<dbReference type="InterPro" id="IPR002933">
    <property type="entry name" value="Peptidase_M20"/>
</dbReference>
<dbReference type="InterPro" id="IPR036264">
    <property type="entry name" value="Bact_exopeptidase_dim_dom"/>
</dbReference>
<dbReference type="Gene3D" id="3.40.630.10">
    <property type="entry name" value="Zn peptidases"/>
    <property type="match status" value="1"/>
</dbReference>
<comment type="similarity">
    <text evidence="1">Belongs to the peptidase M20A family.</text>
</comment>
<gene>
    <name evidence="3" type="primary">abgB_1</name>
    <name evidence="3" type="ORF">H0A61_01159</name>
</gene>
<proteinExistence type="inferred from homology"/>
<feature type="domain" description="Peptidase M20 dimerisation" evidence="2">
    <location>
        <begin position="178"/>
        <end position="264"/>
    </location>
</feature>
<accession>A0A8A0RM04</accession>
<dbReference type="FunFam" id="3.30.70.360:FF:000004">
    <property type="entry name" value="Peptidase M20 domain-containing protein 2"/>
    <property type="match status" value="1"/>
</dbReference>
<dbReference type="PANTHER" id="PTHR30575:SF0">
    <property type="entry name" value="XAA-ARG DIPEPTIDASE"/>
    <property type="match status" value="1"/>
</dbReference>
<dbReference type="Proteomes" id="UP000662904">
    <property type="component" value="Chromosome"/>
</dbReference>
<dbReference type="AlphaFoldDB" id="A0A8A0RM04"/>
<dbReference type="Pfam" id="PF01546">
    <property type="entry name" value="Peptidase_M20"/>
    <property type="match status" value="1"/>
</dbReference>
<dbReference type="RefSeq" id="WP_206709018.1">
    <property type="nucleotide sequence ID" value="NZ_CP059066.1"/>
</dbReference>
<dbReference type="KEGG" id="kme:H0A61_01159"/>
<dbReference type="NCBIfam" id="TIGR01891">
    <property type="entry name" value="amidohydrolases"/>
    <property type="match status" value="1"/>
</dbReference>
<evidence type="ECO:0000313" key="4">
    <source>
        <dbReference type="Proteomes" id="UP000662904"/>
    </source>
</evidence>
<protein>
    <recommendedName>
        <fullName evidence="1">Peptidase M20 domain-containing protein 2</fullName>
    </recommendedName>
</protein>
<dbReference type="InterPro" id="IPR017439">
    <property type="entry name" value="Amidohydrolase"/>
</dbReference>
<dbReference type="GO" id="GO:0016805">
    <property type="term" value="F:dipeptidase activity"/>
    <property type="evidence" value="ECO:0007669"/>
    <property type="project" value="InterPro"/>
</dbReference>
<dbReference type="InterPro" id="IPR017144">
    <property type="entry name" value="Xaa-Arg_dipeptidase"/>
</dbReference>
<sequence length="394" mass="43570">MNVQDLKNKAFEIEDRLSQEIENISDFIFNHPELGGEEVESSRYLVSILEKFNFKVTYPYLDIPTAFRAEIGTMERPAFAFLAEYDALPGMGPNDEPGHACGHHWIAATAVGAGLVLSNLKDYIPGKIVVFGTPGEETIGYKVDMVRKGAFDDIDAVLQLHLENTNLMNTSALAMDALEIQFKGKAAHASAFPHKGINALDAVNLTFAGINALRQHVKTDVRIHGIIIRGGDAPNIIPDDCACRFYVRANHRSYLNEVTEKVLNCARGAAMMTGAEFDFRYFENPLDDLIINPVLREIAEENLKSVGFDNFGETDEFPGSSDIGNVSHVVPTVYGYIDIGPNVGLHEREFLKYANGREAKEKLHKAVKGMVGTAIDVLLRPELIARIKSSFKIK</sequence>
<keyword evidence="3" id="KW-0378">Hydrolase</keyword>
<dbReference type="Gene3D" id="3.30.70.360">
    <property type="match status" value="1"/>
</dbReference>
<dbReference type="InterPro" id="IPR052030">
    <property type="entry name" value="Peptidase_M20/M20A_hydrolases"/>
</dbReference>